<sequence length="86" mass="9684">MLNVFSLCFKEKSLLIILLPEKRTHPVSPQLLNCLFKMMSKNPGRSLPQCQGLHLLLDPRRAAQCHTPLPLPSQCQGPSHRTAPMK</sequence>
<proteinExistence type="predicted"/>
<dbReference type="Proteomes" id="UP000515152">
    <property type="component" value="Unplaced"/>
</dbReference>
<dbReference type="GeneID" id="122132358"/>
<gene>
    <name evidence="2" type="primary">LOC122132358</name>
</gene>
<organism evidence="1 2">
    <name type="scientific">Clupea harengus</name>
    <name type="common">Atlantic herring</name>
    <dbReference type="NCBI Taxonomy" id="7950"/>
    <lineage>
        <taxon>Eukaryota</taxon>
        <taxon>Metazoa</taxon>
        <taxon>Chordata</taxon>
        <taxon>Craniata</taxon>
        <taxon>Vertebrata</taxon>
        <taxon>Euteleostomi</taxon>
        <taxon>Actinopterygii</taxon>
        <taxon>Neopterygii</taxon>
        <taxon>Teleostei</taxon>
        <taxon>Clupei</taxon>
        <taxon>Clupeiformes</taxon>
        <taxon>Clupeoidei</taxon>
        <taxon>Clupeidae</taxon>
        <taxon>Clupea</taxon>
    </lineage>
</organism>
<dbReference type="KEGG" id="char:122132358"/>
<evidence type="ECO:0000313" key="1">
    <source>
        <dbReference type="Proteomes" id="UP000515152"/>
    </source>
</evidence>
<evidence type="ECO:0000313" key="2">
    <source>
        <dbReference type="RefSeq" id="XP_042563076.1"/>
    </source>
</evidence>
<protein>
    <submittedName>
        <fullName evidence="2">Uncharacterized protein LOC122132358 isoform X1</fullName>
    </submittedName>
</protein>
<accession>A0A8M1KG79</accession>
<dbReference type="AlphaFoldDB" id="A0A8M1KG79"/>
<keyword evidence="1" id="KW-1185">Reference proteome</keyword>
<dbReference type="RefSeq" id="XP_042563076.1">
    <property type="nucleotide sequence ID" value="XM_042707142.1"/>
</dbReference>
<reference evidence="2" key="1">
    <citation type="submission" date="2025-08" db="UniProtKB">
        <authorList>
            <consortium name="RefSeq"/>
        </authorList>
    </citation>
    <scope>IDENTIFICATION</scope>
</reference>
<name>A0A8M1KG79_CLUHA</name>